<dbReference type="Proteomes" id="UP000546200">
    <property type="component" value="Unassembled WGS sequence"/>
</dbReference>
<dbReference type="Pfam" id="PF07835">
    <property type="entry name" value="COX4_pro_2"/>
    <property type="match status" value="1"/>
</dbReference>
<keyword evidence="4" id="KW-1185">Reference proteome</keyword>
<protein>
    <recommendedName>
        <fullName evidence="2">Cytochrome c oxidase subunit IV bacterial aa3 type domain-containing protein</fullName>
    </recommendedName>
</protein>
<dbReference type="InterPro" id="IPR012422">
    <property type="entry name" value="Cyt_c_oxidase_su4_bac-aa3"/>
</dbReference>
<evidence type="ECO:0000313" key="3">
    <source>
        <dbReference type="EMBL" id="MBB5714928.1"/>
    </source>
</evidence>
<evidence type="ECO:0000313" key="4">
    <source>
        <dbReference type="Proteomes" id="UP000546200"/>
    </source>
</evidence>
<evidence type="ECO:0000256" key="1">
    <source>
        <dbReference type="SAM" id="Phobius"/>
    </source>
</evidence>
<dbReference type="EMBL" id="JACIJK010000005">
    <property type="protein sequence ID" value="MBB5714928.1"/>
    <property type="molecule type" value="Genomic_DNA"/>
</dbReference>
<gene>
    <name evidence="3" type="ORF">FHS94_001769</name>
</gene>
<keyword evidence="1" id="KW-1133">Transmembrane helix</keyword>
<accession>A0A7W9BDC4</accession>
<dbReference type="RefSeq" id="WP_221234659.1">
    <property type="nucleotide sequence ID" value="NZ_JACIJK010000005.1"/>
</dbReference>
<proteinExistence type="predicted"/>
<keyword evidence="1" id="KW-0812">Transmembrane</keyword>
<reference evidence="3 4" key="1">
    <citation type="submission" date="2020-08" db="EMBL/GenBank/DDBJ databases">
        <title>Genomic Encyclopedia of Type Strains, Phase IV (KMG-IV): sequencing the most valuable type-strain genomes for metagenomic binning, comparative biology and taxonomic classification.</title>
        <authorList>
            <person name="Goeker M."/>
        </authorList>
    </citation>
    <scope>NUCLEOTIDE SEQUENCE [LARGE SCALE GENOMIC DNA]</scope>
    <source>
        <strain evidence="3 4">DSM 100044</strain>
    </source>
</reference>
<evidence type="ECO:0000259" key="2">
    <source>
        <dbReference type="Pfam" id="PF07835"/>
    </source>
</evidence>
<organism evidence="3 4">
    <name type="scientific">Sphingomonas aerophila</name>
    <dbReference type="NCBI Taxonomy" id="1344948"/>
    <lineage>
        <taxon>Bacteria</taxon>
        <taxon>Pseudomonadati</taxon>
        <taxon>Pseudomonadota</taxon>
        <taxon>Alphaproteobacteria</taxon>
        <taxon>Sphingomonadales</taxon>
        <taxon>Sphingomonadaceae</taxon>
        <taxon>Sphingomonas</taxon>
    </lineage>
</organism>
<feature type="domain" description="Cytochrome c oxidase subunit IV bacterial aa3 type" evidence="2">
    <location>
        <begin position="2"/>
        <end position="34"/>
    </location>
</feature>
<keyword evidence="1" id="KW-0472">Membrane</keyword>
<sequence>MADDVNIKGHVATYSSMIAMLKWGGLAVFIIAALVVWLIS</sequence>
<feature type="transmembrane region" description="Helical" evidence="1">
    <location>
        <begin position="20"/>
        <end position="39"/>
    </location>
</feature>
<dbReference type="AlphaFoldDB" id="A0A7W9BDC4"/>
<comment type="caution">
    <text evidence="3">The sequence shown here is derived from an EMBL/GenBank/DDBJ whole genome shotgun (WGS) entry which is preliminary data.</text>
</comment>
<name>A0A7W9BDC4_9SPHN</name>